<dbReference type="InterPro" id="IPR011990">
    <property type="entry name" value="TPR-like_helical_dom_sf"/>
</dbReference>
<name>C0CS31_BLAHS</name>
<dbReference type="Proteomes" id="UP000003100">
    <property type="component" value="Unassembled WGS sequence"/>
</dbReference>
<evidence type="ECO:0000256" key="1">
    <source>
        <dbReference type="PROSITE-ProRule" id="PRU00339"/>
    </source>
</evidence>
<evidence type="ECO:0000313" key="2">
    <source>
        <dbReference type="EMBL" id="EEG47404.1"/>
    </source>
</evidence>
<gene>
    <name evidence="2" type="ORF">RUMHYD_03697</name>
</gene>
<dbReference type="EMBL" id="ACBZ01000197">
    <property type="protein sequence ID" value="EEG47404.1"/>
    <property type="molecule type" value="Genomic_DNA"/>
</dbReference>
<dbReference type="eggNOG" id="COG4785">
    <property type="taxonomic scope" value="Bacteria"/>
</dbReference>
<keyword evidence="3" id="KW-1185">Reference proteome</keyword>
<keyword evidence="1" id="KW-0802">TPR repeat</keyword>
<accession>C0CS31</accession>
<comment type="caution">
    <text evidence="2">The sequence shown here is derived from an EMBL/GenBank/DDBJ whole genome shotgun (WGS) entry which is preliminary data.</text>
</comment>
<dbReference type="InterPro" id="IPR019734">
    <property type="entry name" value="TPR_rpt"/>
</dbReference>
<evidence type="ECO:0000313" key="3">
    <source>
        <dbReference type="Proteomes" id="UP000003100"/>
    </source>
</evidence>
<dbReference type="PROSITE" id="PS50005">
    <property type="entry name" value="TPR"/>
    <property type="match status" value="1"/>
</dbReference>
<protein>
    <submittedName>
        <fullName evidence="2">Uncharacterized protein</fullName>
    </submittedName>
</protein>
<proteinExistence type="predicted"/>
<sequence length="160" mass="18229">MKIKFSQDSHTDLESLTPSSQNLCYSLDKENILDKEVKEKIEMMERVFNRNKSNLYTFCKAGKKLINKGKYEECRLLAADAMKNYPDAPEPHNIFGIVLEKQGNHASAMRHFRAAYALDPSYAPARQNLENFGTFEQNLGCAFGDLEEQQNAQSEDKVIA</sequence>
<organism evidence="2 3">
    <name type="scientific">Blautia hydrogenotrophica (strain DSM 10507 / JCM 14656 / S5a33)</name>
    <name type="common">Ruminococcus hydrogenotrophicus</name>
    <dbReference type="NCBI Taxonomy" id="476272"/>
    <lineage>
        <taxon>Bacteria</taxon>
        <taxon>Bacillati</taxon>
        <taxon>Bacillota</taxon>
        <taxon>Clostridia</taxon>
        <taxon>Lachnospirales</taxon>
        <taxon>Lachnospiraceae</taxon>
        <taxon>Blautia</taxon>
    </lineage>
</organism>
<reference evidence="2 3" key="1">
    <citation type="submission" date="2009-01" db="EMBL/GenBank/DDBJ databases">
        <authorList>
            <person name="Fulton L."/>
            <person name="Clifton S."/>
            <person name="Fulton B."/>
            <person name="Xu J."/>
            <person name="Minx P."/>
            <person name="Pepin K.H."/>
            <person name="Johnson M."/>
            <person name="Bhonagiri V."/>
            <person name="Nash W.E."/>
            <person name="Mardis E.R."/>
            <person name="Wilson R.K."/>
        </authorList>
    </citation>
    <scope>NUCLEOTIDE SEQUENCE [LARGE SCALE GENOMIC DNA]</scope>
    <source>
        <strain evidence="3">DSM 10507 / JCM 14656 / S5a33</strain>
    </source>
</reference>
<reference evidence="2 3" key="2">
    <citation type="submission" date="2009-02" db="EMBL/GenBank/DDBJ databases">
        <title>Draft genome sequence of Blautia hydrogenotrophica DSM 10507 (Ruminococcus hydrogenotrophicus DSM 10507).</title>
        <authorList>
            <person name="Sudarsanam P."/>
            <person name="Ley R."/>
            <person name="Guruge J."/>
            <person name="Turnbaugh P.J."/>
            <person name="Mahowald M."/>
            <person name="Liep D."/>
            <person name="Gordon J."/>
        </authorList>
    </citation>
    <scope>NUCLEOTIDE SEQUENCE [LARGE SCALE GENOMIC DNA]</scope>
    <source>
        <strain evidence="3">DSM 10507 / JCM 14656 / S5a33</strain>
    </source>
</reference>
<dbReference type="PATRIC" id="fig|476272.21.peg.377"/>
<feature type="repeat" description="TPR" evidence="1">
    <location>
        <begin position="89"/>
        <end position="122"/>
    </location>
</feature>
<dbReference type="SUPFAM" id="SSF48452">
    <property type="entry name" value="TPR-like"/>
    <property type="match status" value="1"/>
</dbReference>
<dbReference type="HOGENOM" id="CLU_1648862_0_0_9"/>
<dbReference type="Gene3D" id="1.25.40.10">
    <property type="entry name" value="Tetratricopeptide repeat domain"/>
    <property type="match status" value="1"/>
</dbReference>
<dbReference type="AlphaFoldDB" id="C0CS31"/>